<gene>
    <name evidence="2" type="ORF">BDK51DRAFT_36467</name>
</gene>
<evidence type="ECO:0000313" key="2">
    <source>
        <dbReference type="EMBL" id="RKO91509.1"/>
    </source>
</evidence>
<dbReference type="EMBL" id="KZ995035">
    <property type="protein sequence ID" value="RKO91509.1"/>
    <property type="molecule type" value="Genomic_DNA"/>
</dbReference>
<dbReference type="AlphaFoldDB" id="A0A4P9WFH9"/>
<proteinExistence type="predicted"/>
<keyword evidence="3" id="KW-1185">Reference proteome</keyword>
<sequence length="91" mass="9848">MTTIAPAAENLIAQSRKRKCDSAQGPAQTEEAPRVILAPRKRTTPVPAADADRIVYSQAPTDTFASTLASPWCIPILRSQRVEVADAMELD</sequence>
<accession>A0A4P9WFH9</accession>
<feature type="region of interest" description="Disordered" evidence="1">
    <location>
        <begin position="1"/>
        <end position="33"/>
    </location>
</feature>
<organism evidence="2 3">
    <name type="scientific">Blyttiomyces helicus</name>
    <dbReference type="NCBI Taxonomy" id="388810"/>
    <lineage>
        <taxon>Eukaryota</taxon>
        <taxon>Fungi</taxon>
        <taxon>Fungi incertae sedis</taxon>
        <taxon>Chytridiomycota</taxon>
        <taxon>Chytridiomycota incertae sedis</taxon>
        <taxon>Chytridiomycetes</taxon>
        <taxon>Chytridiomycetes incertae sedis</taxon>
        <taxon>Blyttiomyces</taxon>
    </lineage>
</organism>
<evidence type="ECO:0000313" key="3">
    <source>
        <dbReference type="Proteomes" id="UP000269721"/>
    </source>
</evidence>
<name>A0A4P9WFH9_9FUNG</name>
<protein>
    <submittedName>
        <fullName evidence="2">Uncharacterized protein</fullName>
    </submittedName>
</protein>
<reference evidence="3" key="1">
    <citation type="journal article" date="2018" name="Nat. Microbiol.">
        <title>Leveraging single-cell genomics to expand the fungal tree of life.</title>
        <authorList>
            <person name="Ahrendt S.R."/>
            <person name="Quandt C.A."/>
            <person name="Ciobanu D."/>
            <person name="Clum A."/>
            <person name="Salamov A."/>
            <person name="Andreopoulos B."/>
            <person name="Cheng J.F."/>
            <person name="Woyke T."/>
            <person name="Pelin A."/>
            <person name="Henrissat B."/>
            <person name="Reynolds N.K."/>
            <person name="Benny G.L."/>
            <person name="Smith M.E."/>
            <person name="James T.Y."/>
            <person name="Grigoriev I.V."/>
        </authorList>
    </citation>
    <scope>NUCLEOTIDE SEQUENCE [LARGE SCALE GENOMIC DNA]</scope>
</reference>
<evidence type="ECO:0000256" key="1">
    <source>
        <dbReference type="SAM" id="MobiDB-lite"/>
    </source>
</evidence>
<dbReference type="Proteomes" id="UP000269721">
    <property type="component" value="Unassembled WGS sequence"/>
</dbReference>
<dbReference type="OrthoDB" id="2162274at2759"/>